<name>A0ACB0M5V3_TRIPR</name>
<evidence type="ECO:0000313" key="2">
    <source>
        <dbReference type="Proteomes" id="UP001177021"/>
    </source>
</evidence>
<comment type="caution">
    <text evidence="1">The sequence shown here is derived from an EMBL/GenBank/DDBJ whole genome shotgun (WGS) entry which is preliminary data.</text>
</comment>
<dbReference type="Proteomes" id="UP001177021">
    <property type="component" value="Unassembled WGS sequence"/>
</dbReference>
<sequence>MSSSSVLSSTGTITARTTVSPLNNCIRIRRTDPSSSLTFSHRTFNPLCLRYVVVHIHSLFLSFHLISSLIIFYFRSSFTPHYGIKIADNSKTRSITGGFRVHSYVSSPFTTPNLQWISAVSALILILARGTTVPKSFIVPLFALQAPAGVFAWIKGRYGVWSAFLALVVRLFFHIPGELELPFIALLLVIVAPHEAVRLRDTKEGAVISLLIAVYLAFQHFSRTSLQKSFDQGSIIATLAVISITVTSLVLLI</sequence>
<proteinExistence type="predicted"/>
<accession>A0ACB0M5V3</accession>
<keyword evidence="2" id="KW-1185">Reference proteome</keyword>
<organism evidence="1 2">
    <name type="scientific">Trifolium pratense</name>
    <name type="common">Red clover</name>
    <dbReference type="NCBI Taxonomy" id="57577"/>
    <lineage>
        <taxon>Eukaryota</taxon>
        <taxon>Viridiplantae</taxon>
        <taxon>Streptophyta</taxon>
        <taxon>Embryophyta</taxon>
        <taxon>Tracheophyta</taxon>
        <taxon>Spermatophyta</taxon>
        <taxon>Magnoliopsida</taxon>
        <taxon>eudicotyledons</taxon>
        <taxon>Gunneridae</taxon>
        <taxon>Pentapetalae</taxon>
        <taxon>rosids</taxon>
        <taxon>fabids</taxon>
        <taxon>Fabales</taxon>
        <taxon>Fabaceae</taxon>
        <taxon>Papilionoideae</taxon>
        <taxon>50 kb inversion clade</taxon>
        <taxon>NPAAA clade</taxon>
        <taxon>Hologalegina</taxon>
        <taxon>IRL clade</taxon>
        <taxon>Trifolieae</taxon>
        <taxon>Trifolium</taxon>
    </lineage>
</organism>
<evidence type="ECO:0000313" key="1">
    <source>
        <dbReference type="EMBL" id="CAJ2677272.1"/>
    </source>
</evidence>
<reference evidence="1" key="1">
    <citation type="submission" date="2023-10" db="EMBL/GenBank/DDBJ databases">
        <authorList>
            <person name="Rodriguez Cubillos JULIANA M."/>
            <person name="De Vega J."/>
        </authorList>
    </citation>
    <scope>NUCLEOTIDE SEQUENCE</scope>
</reference>
<protein>
    <submittedName>
        <fullName evidence="1">Uncharacterized protein</fullName>
    </submittedName>
</protein>
<gene>
    <name evidence="1" type="ORF">MILVUS5_LOCUS39821</name>
</gene>
<dbReference type="EMBL" id="CASHSV030000823">
    <property type="protein sequence ID" value="CAJ2677272.1"/>
    <property type="molecule type" value="Genomic_DNA"/>
</dbReference>